<dbReference type="Pfam" id="PF17830">
    <property type="entry name" value="STI1-HOP_DP"/>
    <property type="match status" value="2"/>
</dbReference>
<evidence type="ECO:0000259" key="9">
    <source>
        <dbReference type="SMART" id="SM00727"/>
    </source>
</evidence>
<dbReference type="FunFam" id="1.25.40.10:FF:000010">
    <property type="entry name" value="Stress-induced phosphoprotein 1"/>
    <property type="match status" value="1"/>
</dbReference>
<feature type="domain" description="STI1" evidence="9">
    <location>
        <begin position="492"/>
        <end position="531"/>
    </location>
</feature>
<dbReference type="FunFam" id="1.25.40.10:FF:000027">
    <property type="entry name" value="stress-induced-phosphoprotein 1 isoform X1"/>
    <property type="match status" value="1"/>
</dbReference>
<keyword evidence="1" id="KW-0963">Cytoplasm</keyword>
<accession>Q8JHF9</accession>
<sequence length="543" mass="62089">MEAANALKEKGNKALSAGNLDEAVKCYTEAIKLDPKNHVLYSNRSAAYAKKKEFTKALEDGSKTVELKADWGKGYSRKAAALEFLNRFEEAKKTYEEGLRHEPTNAQLKEGLQNMEARLAEKKFMNPFNSPNLFQKLESDPRTRALLSDPSYKELIEQLRNKPSDLGTKLQDPRVMTTLSVLLGVELGNVDEEEEDTPSPAPSQPKKETKPEPMEEDLPENKKRAQKEKELGNEAYKKKDFETALKHYGQARELDPANMTYITNQAAVYFEMGDYSKCRELCEKAIEVGRENREDYRLIAKAYARIGNSYFKEEKNKEAIQFFNKSLAEHRTPEVLKKCQQAEKILKEQERVAYINPDLALEAKNKGNESFQKGDYPQAMKHYSEAIKRNPNDAKLYSNRAACYTKLLEFLLAVKDCEECIRLEPSFIKGYTRKAAALEAMKDFTKAMDAYQKAMELDSTSKEATDGYQRCMMSQYNRNDNPEDVKRRAMADPEVQQIMSDPAMRLILEQMQKDPQALSDHLKNPVIAQKIQKLMDVGLIAIR</sequence>
<dbReference type="SMART" id="SM00028">
    <property type="entry name" value="TPR"/>
    <property type="match status" value="9"/>
</dbReference>
<dbReference type="PROSITE" id="PS50005">
    <property type="entry name" value="TPR"/>
    <property type="match status" value="5"/>
</dbReference>
<protein>
    <recommendedName>
        <fullName evidence="5">Stress-induced-phosphoprotein 1</fullName>
    </recommendedName>
</protein>
<organism evidence="10">
    <name type="scientific">Xenopus laevis</name>
    <name type="common">African clawed frog</name>
    <dbReference type="NCBI Taxonomy" id="8355"/>
    <lineage>
        <taxon>Eukaryota</taxon>
        <taxon>Metazoa</taxon>
        <taxon>Chordata</taxon>
        <taxon>Craniata</taxon>
        <taxon>Vertebrata</taxon>
        <taxon>Euteleostomi</taxon>
        <taxon>Amphibia</taxon>
        <taxon>Batrachia</taxon>
        <taxon>Anura</taxon>
        <taxon>Pipoidea</taxon>
        <taxon>Pipidae</taxon>
        <taxon>Xenopodinae</taxon>
        <taxon>Xenopus</taxon>
        <taxon>Xenopus</taxon>
    </lineage>
</organism>
<dbReference type="Gene3D" id="1.25.40.10">
    <property type="entry name" value="Tetratricopeptide repeat domain"/>
    <property type="match status" value="3"/>
</dbReference>
<dbReference type="InterPro" id="IPR041243">
    <property type="entry name" value="STI1/HOP_DP"/>
</dbReference>
<evidence type="ECO:0000256" key="3">
    <source>
        <dbReference type="ARBA" id="ARBA00022803"/>
    </source>
</evidence>
<dbReference type="GO" id="GO:0051879">
    <property type="term" value="F:Hsp90 protein binding"/>
    <property type="evidence" value="ECO:0007669"/>
    <property type="project" value="TreeGrafter"/>
</dbReference>
<dbReference type="PANTHER" id="PTHR22904">
    <property type="entry name" value="TPR REPEAT CONTAINING PROTEIN"/>
    <property type="match status" value="1"/>
</dbReference>
<dbReference type="Gene3D" id="1.10.260.100">
    <property type="match status" value="2"/>
</dbReference>
<comment type="subcellular location">
    <subcellularLocation>
        <location evidence="4">Dynein axonemal particle</location>
    </subcellularLocation>
</comment>
<dbReference type="InterPro" id="IPR011990">
    <property type="entry name" value="TPR-like_helical_dom_sf"/>
</dbReference>
<dbReference type="SMART" id="SM00727">
    <property type="entry name" value="STI1"/>
    <property type="match status" value="2"/>
</dbReference>
<feature type="domain" description="STI1" evidence="9">
    <location>
        <begin position="130"/>
        <end position="169"/>
    </location>
</feature>
<feature type="repeat" description="TPR" evidence="7">
    <location>
        <begin position="360"/>
        <end position="393"/>
    </location>
</feature>
<evidence type="ECO:0000313" key="10">
    <source>
        <dbReference type="EMBL" id="AAM77586.1"/>
    </source>
</evidence>
<proteinExistence type="evidence at transcript level"/>
<evidence type="ECO:0000256" key="4">
    <source>
        <dbReference type="ARBA" id="ARBA00024190"/>
    </source>
</evidence>
<name>Q8JHF9_XENLA</name>
<feature type="repeat" description="TPR" evidence="7">
    <location>
        <begin position="428"/>
        <end position="461"/>
    </location>
</feature>
<dbReference type="FunFam" id="1.10.260.100:FF:000002">
    <property type="entry name" value="Stress-induced-phosphoprotein 1 (Hsp70/Hsp90-organizing)"/>
    <property type="match status" value="1"/>
</dbReference>
<evidence type="ECO:0000256" key="6">
    <source>
        <dbReference type="ARBA" id="ARBA00045590"/>
    </source>
</evidence>
<dbReference type="Pfam" id="PF00515">
    <property type="entry name" value="TPR_1"/>
    <property type="match status" value="1"/>
</dbReference>
<dbReference type="FunFam" id="1.25.40.10:FF:000020">
    <property type="entry name" value="Stress-induced phosphoprotein 1"/>
    <property type="match status" value="1"/>
</dbReference>
<dbReference type="InterPro" id="IPR006636">
    <property type="entry name" value="STI1_HS-bd"/>
</dbReference>
<dbReference type="Pfam" id="PF13424">
    <property type="entry name" value="TPR_12"/>
    <property type="match status" value="1"/>
</dbReference>
<evidence type="ECO:0000256" key="2">
    <source>
        <dbReference type="ARBA" id="ARBA00022737"/>
    </source>
</evidence>
<comment type="function">
    <text evidence="6">Acts as a co-chaperone for HSP90AA1. Mediates the association of the molecular chaperones HSPA8/HSC70 and HSP90.</text>
</comment>
<evidence type="ECO:0000256" key="7">
    <source>
        <dbReference type="PROSITE-ProRule" id="PRU00339"/>
    </source>
</evidence>
<dbReference type="SUPFAM" id="SSF48452">
    <property type="entry name" value="TPR-like"/>
    <property type="match status" value="3"/>
</dbReference>
<dbReference type="Pfam" id="PF13181">
    <property type="entry name" value="TPR_8"/>
    <property type="match status" value="2"/>
</dbReference>
<keyword evidence="3 7" id="KW-0802">TPR repeat</keyword>
<dbReference type="EMBL" id="AF506290">
    <property type="protein sequence ID" value="AAM77586.1"/>
    <property type="molecule type" value="mRNA"/>
</dbReference>
<feature type="repeat" description="TPR" evidence="7">
    <location>
        <begin position="300"/>
        <end position="333"/>
    </location>
</feature>
<dbReference type="AlphaFoldDB" id="Q8JHF9"/>
<feature type="repeat" description="TPR" evidence="7">
    <location>
        <begin position="225"/>
        <end position="258"/>
    </location>
</feature>
<reference evidence="10" key="1">
    <citation type="submission" date="2002-04" db="EMBL/GenBank/DDBJ databases">
        <title>Xenopus laevis STI1 mRNA.</title>
        <authorList>
            <person name="Goto T."/>
            <person name="Kubota H.Y."/>
            <person name="Keller R.E."/>
        </authorList>
    </citation>
    <scope>NUCLEOTIDE SEQUENCE</scope>
</reference>
<evidence type="ECO:0000256" key="1">
    <source>
        <dbReference type="ARBA" id="ARBA00022490"/>
    </source>
</evidence>
<dbReference type="PANTHER" id="PTHR22904:SF523">
    <property type="entry name" value="STRESS-INDUCED-PHOSPHOPROTEIN 1"/>
    <property type="match status" value="1"/>
</dbReference>
<dbReference type="Pfam" id="PF13414">
    <property type="entry name" value="TPR_11"/>
    <property type="match status" value="1"/>
</dbReference>
<feature type="region of interest" description="Disordered" evidence="8">
    <location>
        <begin position="188"/>
        <end position="235"/>
    </location>
</feature>
<feature type="repeat" description="TPR" evidence="7">
    <location>
        <begin position="4"/>
        <end position="37"/>
    </location>
</feature>
<evidence type="ECO:0000256" key="5">
    <source>
        <dbReference type="ARBA" id="ARBA00026193"/>
    </source>
</evidence>
<dbReference type="FunFam" id="1.10.260.100:FF:000004">
    <property type="entry name" value="Putative stress-induced-phosphoprotein 1"/>
    <property type="match status" value="1"/>
</dbReference>
<feature type="compositionally biased region" description="Basic and acidic residues" evidence="8">
    <location>
        <begin position="205"/>
        <end position="235"/>
    </location>
</feature>
<keyword evidence="2" id="KW-0677">Repeat</keyword>
<dbReference type="InterPro" id="IPR019734">
    <property type="entry name" value="TPR_rpt"/>
</dbReference>
<dbReference type="GO" id="GO:0120293">
    <property type="term" value="C:dynein axonemal particle"/>
    <property type="evidence" value="ECO:0007669"/>
    <property type="project" value="UniProtKB-SubCell"/>
</dbReference>
<evidence type="ECO:0000256" key="8">
    <source>
        <dbReference type="SAM" id="MobiDB-lite"/>
    </source>
</evidence>